<proteinExistence type="predicted"/>
<accession>A0A8H7PGA8</accession>
<organism evidence="2 3">
    <name type="scientific">Mortierella isabellina</name>
    <name type="common">Filamentous fungus</name>
    <name type="synonym">Umbelopsis isabellina</name>
    <dbReference type="NCBI Taxonomy" id="91625"/>
    <lineage>
        <taxon>Eukaryota</taxon>
        <taxon>Fungi</taxon>
        <taxon>Fungi incertae sedis</taxon>
        <taxon>Mucoromycota</taxon>
        <taxon>Mucoromycotina</taxon>
        <taxon>Umbelopsidomycetes</taxon>
        <taxon>Umbelopsidales</taxon>
        <taxon>Umbelopsidaceae</taxon>
        <taxon>Umbelopsis</taxon>
    </lineage>
</organism>
<dbReference type="AlphaFoldDB" id="A0A8H7PGA8"/>
<keyword evidence="1" id="KW-0812">Transmembrane</keyword>
<keyword evidence="1" id="KW-0472">Membrane</keyword>
<feature type="transmembrane region" description="Helical" evidence="1">
    <location>
        <begin position="103"/>
        <end position="124"/>
    </location>
</feature>
<sequence length="203" mass="22996">MNFSGDLQPVNRLVHSKYSALRKCCGCIHLRAGGAVSCVVWAGLSFYFAILAFMNESPFYSYIDNTALMVFGAINLIFALVALSGLGVMFINRAWYIRNLSHAIWSSVFIVLVDIIINLILFIINRQVYNSDCVQDAATRMGRSVQAAFPNGTSVNLNFTTTSDFYNCDEMWQDELKFSILSVIVIFVLYVMYQLDFCFLRFT</sequence>
<reference evidence="2" key="1">
    <citation type="submission" date="2020-12" db="EMBL/GenBank/DDBJ databases">
        <title>Metabolic potential, ecology and presence of endohyphal bacteria is reflected in genomic diversity of Mucoromycotina.</title>
        <authorList>
            <person name="Muszewska A."/>
            <person name="Okrasinska A."/>
            <person name="Steczkiewicz K."/>
            <person name="Drgas O."/>
            <person name="Orlowska M."/>
            <person name="Perlinska-Lenart U."/>
            <person name="Aleksandrzak-Piekarczyk T."/>
            <person name="Szatraj K."/>
            <person name="Zielenkiewicz U."/>
            <person name="Pilsyk S."/>
            <person name="Malc E."/>
            <person name="Mieczkowski P."/>
            <person name="Kruszewska J.S."/>
            <person name="Biernat P."/>
            <person name="Pawlowska J."/>
        </authorList>
    </citation>
    <scope>NUCLEOTIDE SEQUENCE</scope>
    <source>
        <strain evidence="2">WA0000067209</strain>
    </source>
</reference>
<feature type="transmembrane region" description="Helical" evidence="1">
    <location>
        <begin position="66"/>
        <end position="91"/>
    </location>
</feature>
<name>A0A8H7PGA8_MORIS</name>
<protein>
    <submittedName>
        <fullName evidence="2">Uncharacterized protein</fullName>
    </submittedName>
</protein>
<dbReference type="OrthoDB" id="2274059at2759"/>
<dbReference type="Proteomes" id="UP000654370">
    <property type="component" value="Unassembled WGS sequence"/>
</dbReference>
<dbReference type="EMBL" id="JAEPQZ010000015">
    <property type="protein sequence ID" value="KAG2173119.1"/>
    <property type="molecule type" value="Genomic_DNA"/>
</dbReference>
<evidence type="ECO:0000313" key="2">
    <source>
        <dbReference type="EMBL" id="KAG2173119.1"/>
    </source>
</evidence>
<feature type="transmembrane region" description="Helical" evidence="1">
    <location>
        <begin position="180"/>
        <end position="200"/>
    </location>
</feature>
<gene>
    <name evidence="2" type="ORF">INT43_004492</name>
</gene>
<evidence type="ECO:0000313" key="3">
    <source>
        <dbReference type="Proteomes" id="UP000654370"/>
    </source>
</evidence>
<keyword evidence="1" id="KW-1133">Transmembrane helix</keyword>
<evidence type="ECO:0000256" key="1">
    <source>
        <dbReference type="SAM" id="Phobius"/>
    </source>
</evidence>
<feature type="transmembrane region" description="Helical" evidence="1">
    <location>
        <begin position="32"/>
        <end position="54"/>
    </location>
</feature>
<keyword evidence="3" id="KW-1185">Reference proteome</keyword>
<comment type="caution">
    <text evidence="2">The sequence shown here is derived from an EMBL/GenBank/DDBJ whole genome shotgun (WGS) entry which is preliminary data.</text>
</comment>